<dbReference type="OrthoDB" id="9768004at2"/>
<dbReference type="SMART" id="SM00028">
    <property type="entry name" value="TPR"/>
    <property type="match status" value="4"/>
</dbReference>
<feature type="region of interest" description="Disordered" evidence="1">
    <location>
        <begin position="31"/>
        <end position="66"/>
    </location>
</feature>
<evidence type="ECO:0000313" key="3">
    <source>
        <dbReference type="EMBL" id="PWQ95442.1"/>
    </source>
</evidence>
<dbReference type="Pfam" id="PF13424">
    <property type="entry name" value="TPR_12"/>
    <property type="match status" value="1"/>
</dbReference>
<feature type="compositionally biased region" description="Basic and acidic residues" evidence="1">
    <location>
        <begin position="31"/>
        <end position="41"/>
    </location>
</feature>
<dbReference type="PANTHER" id="PTHR23150">
    <property type="entry name" value="SULFATASE MODIFYING FACTOR 1, 2"/>
    <property type="match status" value="1"/>
</dbReference>
<organism evidence="3 4">
    <name type="scientific">Leucothrix pacifica</name>
    <dbReference type="NCBI Taxonomy" id="1247513"/>
    <lineage>
        <taxon>Bacteria</taxon>
        <taxon>Pseudomonadati</taxon>
        <taxon>Pseudomonadota</taxon>
        <taxon>Gammaproteobacteria</taxon>
        <taxon>Thiotrichales</taxon>
        <taxon>Thiotrichaceae</taxon>
        <taxon>Leucothrix</taxon>
    </lineage>
</organism>
<dbReference type="InterPro" id="IPR016187">
    <property type="entry name" value="CTDL_fold"/>
</dbReference>
<dbReference type="Gene3D" id="1.25.40.10">
    <property type="entry name" value="Tetratricopeptide repeat domain"/>
    <property type="match status" value="1"/>
</dbReference>
<dbReference type="RefSeq" id="WP_109838532.1">
    <property type="nucleotide sequence ID" value="NZ_QGKM01000046.1"/>
</dbReference>
<dbReference type="PROSITE" id="PS50293">
    <property type="entry name" value="TPR_REGION"/>
    <property type="match status" value="1"/>
</dbReference>
<sequence length="1038" mass="116877">MAWGRLALIEAAKLNAQTLAEVAEVFEYEKQARKVESKPEGEATAQRLSDEPLKTPTPAQRKRSSGRFVRITKIEPLEQDAEQRHDYLYDPQQQLKANDETRGTYQFDAPRPLLTSAQLIPFLHNSLGLAHPGKKIDQRVLNRLVSKGQPIQKLPFKPVQRWSQQLQILVDTGGHLRPYRSDFEQIITLLKQVLGSQNVTALRLREPMQRQQKALCIEWPTQQGKDWHHWQLPAADVPILILSDFGVMERTGNDSDLWWQIAKDLYAHPAPVISLSPVVSSPLSRAACQRLSMSPLSDAGSLPRHALKGFEHKGLSKEDLQSILILLSPLPIIDAGLLRKLRDEFKWGSSAVEAQLWNHPDMQVGSLGIRMKPSLAKDYAKRFRREVSQQDAETLWGVVEKHHQHAHQGLKQLEQIGQCVASESDNQHARSYLKQLSASTAQSAKGSAQHNALVMQCKTFLASQPDDIWNGALNDVFYDLCAMAYESEIKAGELPPMLGEHFRPERLKWLLDDKERQEYVSWSVRQLGVSGEICFEQVSTATEIASPVYRFEALKKIPPTLHMRDGTVRSVQDGLVCQADELGSVEVRTEHEVMHFDVMQKPDWAEAIGRDRYGLYADIEIAPGCLQRFRWIPAGIFMMGSPESEVDRYEDETYHQVTLTEGFWLADTTVTQSQWQAVTGKDPSKFKGENRPVETVSWDDAHGFIQTINSHLPHLEFGLPTEAQWEYACRAGTTTPFSFGKNITPDQVNYDGNRPYASAEKGELRKETVPVKSLPTNPWGLYEMHGNVWEWCQDIWQDGLRTSAVVDPASEAGQAEGGALRVLRGGAWNYDGGSVRSACRNHSAPDGRSDILGFRLFLVNPRGSAAIPEAGRQASAILNSVEQIRLSPEEVNELYKKANQAEKDGDYDLAIDTFGRIFPFIGQVMKPVILGRLGLVCKAKGDNEKALHLLKMYLLRAGSMYIDLTREAASTIATIYEELHQYEEALGYRNKALEVVRSMGDEVKLTESLKSLANTYELLGDYENAKFYYEKSLETANK</sequence>
<evidence type="ECO:0000259" key="2">
    <source>
        <dbReference type="Pfam" id="PF03781"/>
    </source>
</evidence>
<dbReference type="InterPro" id="IPR011990">
    <property type="entry name" value="TPR-like_helical_dom_sf"/>
</dbReference>
<proteinExistence type="predicted"/>
<dbReference type="InterPro" id="IPR005532">
    <property type="entry name" value="SUMF_dom"/>
</dbReference>
<gene>
    <name evidence="3" type="ORF">DKW60_15310</name>
</gene>
<dbReference type="Proteomes" id="UP000245539">
    <property type="component" value="Unassembled WGS sequence"/>
</dbReference>
<dbReference type="InterPro" id="IPR042095">
    <property type="entry name" value="SUMF_sf"/>
</dbReference>
<reference evidence="3 4" key="1">
    <citation type="submission" date="2018-05" db="EMBL/GenBank/DDBJ databases">
        <title>Leucothrix arctica sp. nov., isolated from Arctic seawater.</title>
        <authorList>
            <person name="Choi A."/>
            <person name="Baek K."/>
        </authorList>
    </citation>
    <scope>NUCLEOTIDE SEQUENCE [LARGE SCALE GENOMIC DNA]</scope>
    <source>
        <strain evidence="3 4">JCM 18388</strain>
    </source>
</reference>
<dbReference type="GO" id="GO:0120147">
    <property type="term" value="F:formylglycine-generating oxidase activity"/>
    <property type="evidence" value="ECO:0007669"/>
    <property type="project" value="TreeGrafter"/>
</dbReference>
<feature type="domain" description="Sulfatase-modifying factor enzyme-like" evidence="2">
    <location>
        <begin position="631"/>
        <end position="856"/>
    </location>
</feature>
<dbReference type="SUPFAM" id="SSF56436">
    <property type="entry name" value="C-type lectin-like"/>
    <property type="match status" value="1"/>
</dbReference>
<comment type="caution">
    <text evidence="3">The sequence shown here is derived from an EMBL/GenBank/DDBJ whole genome shotgun (WGS) entry which is preliminary data.</text>
</comment>
<dbReference type="InterPro" id="IPR051043">
    <property type="entry name" value="Sulfatase_Mod_Factor_Kinase"/>
</dbReference>
<name>A0A317CGT6_9GAMM</name>
<dbReference type="Pfam" id="PF03781">
    <property type="entry name" value="FGE-sulfatase"/>
    <property type="match status" value="1"/>
</dbReference>
<dbReference type="SUPFAM" id="SSF48452">
    <property type="entry name" value="TPR-like"/>
    <property type="match status" value="1"/>
</dbReference>
<keyword evidence="4" id="KW-1185">Reference proteome</keyword>
<dbReference type="Gene3D" id="3.90.1580.10">
    <property type="entry name" value="paralog of FGE (formylglycine-generating enzyme)"/>
    <property type="match status" value="1"/>
</dbReference>
<evidence type="ECO:0000313" key="4">
    <source>
        <dbReference type="Proteomes" id="UP000245539"/>
    </source>
</evidence>
<accession>A0A317CGT6</accession>
<protein>
    <recommendedName>
        <fullName evidence="2">Sulfatase-modifying factor enzyme-like domain-containing protein</fullName>
    </recommendedName>
</protein>
<dbReference type="AlphaFoldDB" id="A0A317CGT6"/>
<dbReference type="EMBL" id="QGKM01000046">
    <property type="protein sequence ID" value="PWQ95442.1"/>
    <property type="molecule type" value="Genomic_DNA"/>
</dbReference>
<evidence type="ECO:0000256" key="1">
    <source>
        <dbReference type="SAM" id="MobiDB-lite"/>
    </source>
</evidence>
<dbReference type="PANTHER" id="PTHR23150:SF19">
    <property type="entry name" value="FORMYLGLYCINE-GENERATING ENZYME"/>
    <property type="match status" value="1"/>
</dbReference>
<dbReference type="InterPro" id="IPR019734">
    <property type="entry name" value="TPR_rpt"/>
</dbReference>